<protein>
    <submittedName>
        <fullName evidence="4">HNH endonuclease</fullName>
    </submittedName>
</protein>
<keyword evidence="4" id="KW-0255">Endonuclease</keyword>
<proteinExistence type="predicted"/>
<dbReference type="Pfam" id="PF01844">
    <property type="entry name" value="HNH"/>
    <property type="match status" value="1"/>
</dbReference>
<sequence>MARGAYSGEEWTAARRAALARDNRRCQDCGAEEDLHVHHIKPVREFDTQSDAHYVENLVVLCKYCHGKWEGRDERPRLAEAEPGLLVREVVSELVTDTVDRLMLEKIPEVLYDRVVWFSPNICRNCHARFTNSPRCPGCGVEDGRKKKETFSIQGAIDRTHTLIDRLKERDIPFDEDVLYDTVRDLKTSGLRANDREVFRQAVGESVHASVQ</sequence>
<accession>A0A7D5T6X0</accession>
<dbReference type="PANTHER" id="PTHR41286">
    <property type="entry name" value="HNH NUCLEASE YAJD-RELATED"/>
    <property type="match status" value="1"/>
</dbReference>
<gene>
    <name evidence="4" type="ORF">HZS55_15945</name>
</gene>
<dbReference type="GO" id="GO:0003676">
    <property type="term" value="F:nucleic acid binding"/>
    <property type="evidence" value="ECO:0007669"/>
    <property type="project" value="InterPro"/>
</dbReference>
<dbReference type="PANTHER" id="PTHR41286:SF1">
    <property type="entry name" value="HNH NUCLEASE YAJD-RELATED"/>
    <property type="match status" value="1"/>
</dbReference>
<evidence type="ECO:0000313" key="4">
    <source>
        <dbReference type="EMBL" id="QLH78689.1"/>
    </source>
</evidence>
<dbReference type="GO" id="GO:0008270">
    <property type="term" value="F:zinc ion binding"/>
    <property type="evidence" value="ECO:0007669"/>
    <property type="project" value="InterPro"/>
</dbReference>
<dbReference type="CDD" id="cd00085">
    <property type="entry name" value="HNHc"/>
    <property type="match status" value="1"/>
</dbReference>
<reference evidence="4 5" key="1">
    <citation type="submission" date="2020-07" db="EMBL/GenBank/DDBJ databases">
        <title>Halosimplex pelagicum sp. nov. and Halosimplex rubrum sp. nov., isolated from salted brown alga Laminaria, and emended description of the genus Halosimplex.</title>
        <authorList>
            <person name="Cui H."/>
        </authorList>
    </citation>
    <scope>NUCLEOTIDE SEQUENCE [LARGE SCALE GENOMIC DNA]</scope>
    <source>
        <strain evidence="4 5">R27</strain>
    </source>
</reference>
<dbReference type="GO" id="GO:0005829">
    <property type="term" value="C:cytosol"/>
    <property type="evidence" value="ECO:0007669"/>
    <property type="project" value="TreeGrafter"/>
</dbReference>
<dbReference type="OrthoDB" id="11472at2157"/>
<keyword evidence="1" id="KW-0540">Nuclease</keyword>
<feature type="domain" description="HNH nuclease" evidence="3">
    <location>
        <begin position="13"/>
        <end position="67"/>
    </location>
</feature>
<evidence type="ECO:0000313" key="5">
    <source>
        <dbReference type="Proteomes" id="UP000509667"/>
    </source>
</evidence>
<keyword evidence="2" id="KW-0378">Hydrolase</keyword>
<evidence type="ECO:0000256" key="1">
    <source>
        <dbReference type="ARBA" id="ARBA00022722"/>
    </source>
</evidence>
<dbReference type="InterPro" id="IPR003615">
    <property type="entry name" value="HNH_nuc"/>
</dbReference>
<dbReference type="AlphaFoldDB" id="A0A7D5T6X0"/>
<dbReference type="Gene3D" id="1.10.30.50">
    <property type="match status" value="1"/>
</dbReference>
<dbReference type="InterPro" id="IPR002711">
    <property type="entry name" value="HNH"/>
</dbReference>
<dbReference type="KEGG" id="hrr:HZS55_15945"/>
<dbReference type="Proteomes" id="UP000509667">
    <property type="component" value="Chromosome"/>
</dbReference>
<dbReference type="GO" id="GO:0016787">
    <property type="term" value="F:hydrolase activity"/>
    <property type="evidence" value="ECO:0007669"/>
    <property type="project" value="UniProtKB-KW"/>
</dbReference>
<name>A0A7D5T6X0_9EURY</name>
<dbReference type="RefSeq" id="WP_179908568.1">
    <property type="nucleotide sequence ID" value="NZ_CP058910.1"/>
</dbReference>
<dbReference type="GO" id="GO:0004519">
    <property type="term" value="F:endonuclease activity"/>
    <property type="evidence" value="ECO:0007669"/>
    <property type="project" value="UniProtKB-KW"/>
</dbReference>
<dbReference type="GeneID" id="56079386"/>
<dbReference type="SMART" id="SM00507">
    <property type="entry name" value="HNHc"/>
    <property type="match status" value="1"/>
</dbReference>
<keyword evidence="5" id="KW-1185">Reference proteome</keyword>
<dbReference type="EMBL" id="CP058910">
    <property type="protein sequence ID" value="QLH78689.1"/>
    <property type="molecule type" value="Genomic_DNA"/>
</dbReference>
<evidence type="ECO:0000259" key="3">
    <source>
        <dbReference type="SMART" id="SM00507"/>
    </source>
</evidence>
<evidence type="ECO:0000256" key="2">
    <source>
        <dbReference type="ARBA" id="ARBA00022801"/>
    </source>
</evidence>
<organism evidence="4 5">
    <name type="scientific">Halosimplex rubrum</name>
    <dbReference type="NCBI Taxonomy" id="869889"/>
    <lineage>
        <taxon>Archaea</taxon>
        <taxon>Methanobacteriati</taxon>
        <taxon>Methanobacteriota</taxon>
        <taxon>Stenosarchaea group</taxon>
        <taxon>Halobacteria</taxon>
        <taxon>Halobacteriales</taxon>
        <taxon>Haloarculaceae</taxon>
        <taxon>Halosimplex</taxon>
    </lineage>
</organism>